<feature type="domain" description="DUF5110" evidence="6">
    <location>
        <begin position="602"/>
        <end position="670"/>
    </location>
</feature>
<dbReference type="InterPro" id="IPR025887">
    <property type="entry name" value="Glyco_hydro_31_N_dom"/>
</dbReference>
<evidence type="ECO:0000259" key="6">
    <source>
        <dbReference type="Pfam" id="PF17137"/>
    </source>
</evidence>
<dbReference type="GO" id="GO:0005975">
    <property type="term" value="P:carbohydrate metabolic process"/>
    <property type="evidence" value="ECO:0007669"/>
    <property type="project" value="InterPro"/>
</dbReference>
<feature type="domain" description="Glycoside hydrolase family 31 TIM barrel" evidence="4">
    <location>
        <begin position="185"/>
        <end position="499"/>
    </location>
</feature>
<keyword evidence="2" id="KW-0326">Glycosidase</keyword>
<feature type="chain" id="PRO_5004727060" evidence="3">
    <location>
        <begin position="19"/>
        <end position="931"/>
    </location>
</feature>
<dbReference type="Gramene" id="ESR41743">
    <property type="protein sequence ID" value="ESR41743"/>
    <property type="gene ID" value="CICLE_v10011016mg"/>
</dbReference>
<dbReference type="AlphaFoldDB" id="V4S2Z8"/>
<dbReference type="SUPFAM" id="SSF51445">
    <property type="entry name" value="(Trans)glycosidases"/>
    <property type="match status" value="1"/>
</dbReference>
<dbReference type="InterPro" id="IPR011013">
    <property type="entry name" value="Gal_mutarotase_sf_dom"/>
</dbReference>
<reference evidence="7 8" key="1">
    <citation type="submission" date="2013-10" db="EMBL/GenBank/DDBJ databases">
        <authorList>
            <consortium name="International Citrus Genome Consortium"/>
            <person name="Jenkins J."/>
            <person name="Schmutz J."/>
            <person name="Prochnik S."/>
            <person name="Rokhsar D."/>
            <person name="Gmitter F."/>
            <person name="Ollitrault P."/>
            <person name="Machado M."/>
            <person name="Talon M."/>
            <person name="Wincker P."/>
            <person name="Jaillon O."/>
            <person name="Morgante M."/>
        </authorList>
    </citation>
    <scope>NUCLEOTIDE SEQUENCE</scope>
    <source>
        <strain evidence="8">cv. Clemenules</strain>
    </source>
</reference>
<dbReference type="GO" id="GO:0030246">
    <property type="term" value="F:carbohydrate binding"/>
    <property type="evidence" value="ECO:0007669"/>
    <property type="project" value="InterPro"/>
</dbReference>
<feature type="domain" description="Glycoside hydrolase family 31 N-terminal" evidence="5">
    <location>
        <begin position="75"/>
        <end position="142"/>
    </location>
</feature>
<dbReference type="Gene3D" id="3.20.20.80">
    <property type="entry name" value="Glycosidases"/>
    <property type="match status" value="1"/>
</dbReference>
<dbReference type="PANTHER" id="PTHR22762">
    <property type="entry name" value="ALPHA-GLUCOSIDASE"/>
    <property type="match status" value="1"/>
</dbReference>
<dbReference type="InterPro" id="IPR013780">
    <property type="entry name" value="Glyco_hydro_b"/>
</dbReference>
<dbReference type="Proteomes" id="UP000030687">
    <property type="component" value="Unassembled WGS sequence"/>
</dbReference>
<dbReference type="GO" id="GO:0004553">
    <property type="term" value="F:hydrolase activity, hydrolyzing O-glycosyl compounds"/>
    <property type="evidence" value="ECO:0007669"/>
    <property type="project" value="InterPro"/>
</dbReference>
<dbReference type="Gene3D" id="2.60.40.1180">
    <property type="entry name" value="Golgi alpha-mannosidase II"/>
    <property type="match status" value="1"/>
</dbReference>
<evidence type="ECO:0000313" key="8">
    <source>
        <dbReference type="Proteomes" id="UP000030687"/>
    </source>
</evidence>
<keyword evidence="3" id="KW-0732">Signal</keyword>
<keyword evidence="2" id="KW-0378">Hydrolase</keyword>
<organism evidence="7 8">
    <name type="scientific">Citrus clementina</name>
    <name type="common">Clementine</name>
    <name type="synonym">Citrus deliciosa x Citrus sinensis</name>
    <dbReference type="NCBI Taxonomy" id="85681"/>
    <lineage>
        <taxon>Eukaryota</taxon>
        <taxon>Viridiplantae</taxon>
        <taxon>Streptophyta</taxon>
        <taxon>Embryophyta</taxon>
        <taxon>Tracheophyta</taxon>
        <taxon>Spermatophyta</taxon>
        <taxon>Magnoliopsida</taxon>
        <taxon>eudicotyledons</taxon>
        <taxon>Gunneridae</taxon>
        <taxon>Pentapetalae</taxon>
        <taxon>rosids</taxon>
        <taxon>malvids</taxon>
        <taxon>Sapindales</taxon>
        <taxon>Rutaceae</taxon>
        <taxon>Aurantioideae</taxon>
        <taxon>Citrus</taxon>
    </lineage>
</organism>
<comment type="similarity">
    <text evidence="1 2">Belongs to the glycosyl hydrolase 31 family.</text>
</comment>
<evidence type="ECO:0000256" key="1">
    <source>
        <dbReference type="ARBA" id="ARBA00007806"/>
    </source>
</evidence>
<dbReference type="InterPro" id="IPR030458">
    <property type="entry name" value="Glyco_hydro_31_AS"/>
</dbReference>
<dbReference type="InterPro" id="IPR000322">
    <property type="entry name" value="Glyco_hydro_31_TIM"/>
</dbReference>
<keyword evidence="8" id="KW-1185">Reference proteome</keyword>
<dbReference type="Pfam" id="PF17137">
    <property type="entry name" value="DUF5110"/>
    <property type="match status" value="1"/>
</dbReference>
<dbReference type="InterPro" id="IPR017853">
    <property type="entry name" value="GH"/>
</dbReference>
<dbReference type="InterPro" id="IPR033403">
    <property type="entry name" value="DUF5110"/>
</dbReference>
<accession>V4S2Z8</accession>
<dbReference type="SUPFAM" id="SSF74650">
    <property type="entry name" value="Galactose mutarotase-like"/>
    <property type="match status" value="1"/>
</dbReference>
<evidence type="ECO:0000313" key="7">
    <source>
        <dbReference type="EMBL" id="ESR41743.1"/>
    </source>
</evidence>
<dbReference type="InParanoid" id="V4S2Z8"/>
<evidence type="ECO:0000256" key="3">
    <source>
        <dbReference type="SAM" id="SignalP"/>
    </source>
</evidence>
<dbReference type="Pfam" id="PF13802">
    <property type="entry name" value="Gal_mutarotas_2"/>
    <property type="match status" value="1"/>
</dbReference>
<evidence type="ECO:0000259" key="5">
    <source>
        <dbReference type="Pfam" id="PF13802"/>
    </source>
</evidence>
<dbReference type="OMA" id="EKGAHEC"/>
<proteinExistence type="inferred from homology"/>
<dbReference type="KEGG" id="cic:CICLE_v10011016mg"/>
<dbReference type="eggNOG" id="KOG1066">
    <property type="taxonomic scope" value="Eukaryota"/>
</dbReference>
<dbReference type="FunCoup" id="V4S2Z8">
    <property type="interactions" value="189"/>
</dbReference>
<gene>
    <name evidence="7" type="ORF">CICLE_v10011016mg</name>
</gene>
<dbReference type="CDD" id="cd06604">
    <property type="entry name" value="GH31_glucosidase_II_MalA"/>
    <property type="match status" value="1"/>
</dbReference>
<dbReference type="Gene3D" id="2.60.40.1760">
    <property type="entry name" value="glycosyl hydrolase (family 31)"/>
    <property type="match status" value="1"/>
</dbReference>
<protein>
    <submittedName>
        <fullName evidence="7">Uncharacterized protein</fullName>
    </submittedName>
</protein>
<dbReference type="EMBL" id="KI536861">
    <property type="protein sequence ID" value="ESR41743.1"/>
    <property type="molecule type" value="Genomic_DNA"/>
</dbReference>
<dbReference type="STRING" id="85681.V4S2Z8"/>
<evidence type="ECO:0000259" key="4">
    <source>
        <dbReference type="Pfam" id="PF01055"/>
    </source>
</evidence>
<feature type="signal peptide" evidence="3">
    <location>
        <begin position="1"/>
        <end position="18"/>
    </location>
</feature>
<evidence type="ECO:0000256" key="2">
    <source>
        <dbReference type="RuleBase" id="RU361185"/>
    </source>
</evidence>
<dbReference type="PROSITE" id="PS00129">
    <property type="entry name" value="GLYCOSYL_HYDROL_F31_1"/>
    <property type="match status" value="1"/>
</dbReference>
<dbReference type="PANTHER" id="PTHR22762:SF120">
    <property type="entry name" value="HETEROGLYCAN GLUCOSIDASE 1"/>
    <property type="match status" value="1"/>
</dbReference>
<sequence>MAGVGLLVLMRLAKMALAWLNCKSEIWGVFRFDCSASDRQAAYPSLWFVNGNDRDTPISTRTRPLYTPTYQCVHGQQIVKLEFPAGTSLYGTGEVSGQLERTGKRIFTRNMDLSGYGTGTTSLCQSHPWVLAVLPNGEALGIDLRKESTIQFIASSSYPVITFGPFTSPTAVLVSLSHAVGTVFVPPKWSLGYHQCRWSYYSDKRVREICGTFRENGIPRDVIWMDIDYMDGFRCFTFDKAYPKSLATDLHLNGFKAIWMLDPGIKHEDGYFVYDSGSKIDVWIQKADGTPFIGEVWPGPCVFPDYTQSKDFIYNGVDGIWNDMNEPAVFKSVTKTMPESNIHRGDDEIGGCQNHSYYHNVYGMLMARSTYEGMKLADKDKRTFVLTRAGFIGSQRYAATWTGDNVSNWEHLHMSISMVLQLGLSGQLLSGPDIGGFAGNATPRLFGRWMGIRAMFPFCRGHSETDTIDHAPWSFGEECEEVCRLALKRRDCLLPHIDTLYFIQLIQLALLWQVLPFSLVCPYPEDVTLRKLENSFLLGPVLVCASTLPDQRSDKLQHALPKGIWQSFDFEDLPSLYLRGGSILLLGPPHQNIGESKPSDDLTLLVALDENGKAKGVLFEDDGDGYGFTEGQYLLTHNEAELQMSDVTIRVSKSEGLWKRPKRRLIVKILLGGGAVIDTWGMDGEDLQIAMPSEAEVSNLVSASKEKYKIRMESAKLISDAEKASEHKGVELSQTPIELKSGDWALKVVPWIGGTQWLHSRVDVNGYEEYCGTEYRSAGCTEEYSVIERSLQHGGEEESLMLEGDIDGGLILQRKLTIPKDNPKIFKIDSKILACKVGAGSGGFSRQVCLRVHPMFTLLHPTESFISFTSIDGSKQEIWPESGELFYEGNLLPNGEWMLVDKCQGLALVNRFNVEEVFKCFIRNSQFGALV</sequence>
<dbReference type="Pfam" id="PF01055">
    <property type="entry name" value="Glyco_hydro_31_2nd"/>
    <property type="match status" value="1"/>
</dbReference>
<name>V4S2Z8_CITCL</name>